<sequence>MKEVEYRDLIYQKELAEVDPDIKRIIDFEEKRQKEKIILIPSESICPKAVREALGSCFTNIYAEGYPALRMTREEEKELLNFDRQLSYYQRYSNRRFYRGCEYADFIESLAQRRIARSFATPKIKAGDIFVNVQPLSGATANNSVYEAFCKPGDTVMGMSLSVGGHLSHGSKVNRSGKRYQIVSYGVDAKSERLDYEEIEGLALRHKPKMIIAGYTSYPWAPDWERFHKIAAQCGAILFADISHPAGLVITGFYPNPIGYADVITFTTHKTICGPRAAVILTTDQEKAERIDQAVFPGEQGGPHLNNIAAIAVAFKIARTRKFFNLQKKIVGNCKVLAESLQKEGLKLAYGGTNTHLLVIDLRNIKGKNGYSLKGEPAARILDLAGIVTNKNTIPGDTVTAQASGIRLGTPWVTQRGCGASEMKKLARIIATILTNIKPFSYLGLSEEIPRGKIDFKILQRAKEDVKKLVKDIG</sequence>
<dbReference type="AlphaFoldDB" id="A0A2M7E8X1"/>
<keyword evidence="2 3" id="KW-0663">Pyridoxal phosphate</keyword>
<evidence type="ECO:0000256" key="2">
    <source>
        <dbReference type="ARBA" id="ARBA00022898"/>
    </source>
</evidence>
<dbReference type="EMBL" id="PETL01000167">
    <property type="protein sequence ID" value="PIV64197.1"/>
    <property type="molecule type" value="Genomic_DNA"/>
</dbReference>
<dbReference type="InterPro" id="IPR015424">
    <property type="entry name" value="PyrdxlP-dep_Trfase"/>
</dbReference>
<dbReference type="InterPro" id="IPR049943">
    <property type="entry name" value="Ser_HO-MeTrfase-like"/>
</dbReference>
<accession>A0A2M7E8X1</accession>
<feature type="domain" description="Serine hydroxymethyltransferase-like" evidence="4">
    <location>
        <begin position="15"/>
        <end position="70"/>
    </location>
</feature>
<evidence type="ECO:0000313" key="6">
    <source>
        <dbReference type="Proteomes" id="UP000228886"/>
    </source>
</evidence>
<dbReference type="GO" id="GO:0005737">
    <property type="term" value="C:cytoplasm"/>
    <property type="evidence" value="ECO:0007669"/>
    <property type="project" value="TreeGrafter"/>
</dbReference>
<dbReference type="PIRSF" id="PIRSF000412">
    <property type="entry name" value="SHMT"/>
    <property type="match status" value="1"/>
</dbReference>
<comment type="cofactor">
    <cofactor evidence="1 3">
        <name>pyridoxal 5'-phosphate</name>
        <dbReference type="ChEBI" id="CHEBI:597326"/>
    </cofactor>
</comment>
<dbReference type="InterPro" id="IPR015421">
    <property type="entry name" value="PyrdxlP-dep_Trfase_major"/>
</dbReference>
<dbReference type="GO" id="GO:0030170">
    <property type="term" value="F:pyridoxal phosphate binding"/>
    <property type="evidence" value="ECO:0007669"/>
    <property type="project" value="InterPro"/>
</dbReference>
<evidence type="ECO:0000256" key="3">
    <source>
        <dbReference type="PIRSR" id="PIRSR000412-50"/>
    </source>
</evidence>
<proteinExistence type="predicted"/>
<dbReference type="GO" id="GO:0032259">
    <property type="term" value="P:methylation"/>
    <property type="evidence" value="ECO:0007669"/>
    <property type="project" value="UniProtKB-KW"/>
</dbReference>
<dbReference type="SUPFAM" id="SSF53383">
    <property type="entry name" value="PLP-dependent transferases"/>
    <property type="match status" value="2"/>
</dbReference>
<dbReference type="InterPro" id="IPR015422">
    <property type="entry name" value="PyrdxlP-dep_Trfase_small"/>
</dbReference>
<dbReference type="GO" id="GO:0004372">
    <property type="term" value="F:glycine hydroxymethyltransferase activity"/>
    <property type="evidence" value="ECO:0007669"/>
    <property type="project" value="UniProtKB-EC"/>
</dbReference>
<keyword evidence="5" id="KW-0489">Methyltransferase</keyword>
<organism evidence="5 6">
    <name type="scientific">bacterium (Candidatus Ratteibacteria) CG01_land_8_20_14_3_00_40_19</name>
    <dbReference type="NCBI Taxonomy" id="2014290"/>
    <lineage>
        <taxon>Bacteria</taxon>
        <taxon>Candidatus Ratteibacteria</taxon>
    </lineage>
</organism>
<evidence type="ECO:0000259" key="4">
    <source>
        <dbReference type="Pfam" id="PF00464"/>
    </source>
</evidence>
<dbReference type="PANTHER" id="PTHR11680">
    <property type="entry name" value="SERINE HYDROXYMETHYLTRANSFERASE"/>
    <property type="match status" value="1"/>
</dbReference>
<dbReference type="NCBIfam" id="NF000586">
    <property type="entry name" value="PRK00011.1"/>
    <property type="match status" value="1"/>
</dbReference>
<feature type="modified residue" description="N6-(pyridoxal phosphate)lysine" evidence="3">
    <location>
        <position position="270"/>
    </location>
</feature>
<keyword evidence="5" id="KW-0808">Transferase</keyword>
<dbReference type="GO" id="GO:0019264">
    <property type="term" value="P:glycine biosynthetic process from serine"/>
    <property type="evidence" value="ECO:0007669"/>
    <property type="project" value="InterPro"/>
</dbReference>
<name>A0A2M7E8X1_9BACT</name>
<comment type="caution">
    <text evidence="5">The sequence shown here is derived from an EMBL/GenBank/DDBJ whole genome shotgun (WGS) entry which is preliminary data.</text>
</comment>
<dbReference type="Proteomes" id="UP000228886">
    <property type="component" value="Unassembled WGS sequence"/>
</dbReference>
<protein>
    <submittedName>
        <fullName evidence="5">Serine hydroxymethyltransferase</fullName>
        <ecNumber evidence="5">2.1.2.1</ecNumber>
    </submittedName>
</protein>
<dbReference type="Gene3D" id="3.90.1150.10">
    <property type="entry name" value="Aspartate Aminotransferase, domain 1"/>
    <property type="match status" value="1"/>
</dbReference>
<dbReference type="EC" id="2.1.2.1" evidence="5"/>
<dbReference type="PANTHER" id="PTHR11680:SF35">
    <property type="entry name" value="SERINE HYDROXYMETHYLTRANSFERASE 1"/>
    <property type="match status" value="1"/>
</dbReference>
<evidence type="ECO:0000256" key="1">
    <source>
        <dbReference type="ARBA" id="ARBA00001933"/>
    </source>
</evidence>
<feature type="domain" description="Serine hydroxymethyltransferase-like" evidence="4">
    <location>
        <begin position="88"/>
        <end position="430"/>
    </location>
</feature>
<dbReference type="GO" id="GO:0035999">
    <property type="term" value="P:tetrahydrofolate interconversion"/>
    <property type="evidence" value="ECO:0007669"/>
    <property type="project" value="InterPro"/>
</dbReference>
<dbReference type="GO" id="GO:0008168">
    <property type="term" value="F:methyltransferase activity"/>
    <property type="evidence" value="ECO:0007669"/>
    <property type="project" value="UniProtKB-KW"/>
</dbReference>
<dbReference type="CDD" id="cd00378">
    <property type="entry name" value="SHMT"/>
    <property type="match status" value="1"/>
</dbReference>
<dbReference type="Pfam" id="PF00464">
    <property type="entry name" value="SHMT"/>
    <property type="match status" value="2"/>
</dbReference>
<dbReference type="Gene3D" id="3.40.640.10">
    <property type="entry name" value="Type I PLP-dependent aspartate aminotransferase-like (Major domain)"/>
    <property type="match status" value="1"/>
</dbReference>
<reference evidence="6" key="1">
    <citation type="submission" date="2017-09" db="EMBL/GenBank/DDBJ databases">
        <title>Depth-based differentiation of microbial function through sediment-hosted aquifers and enrichment of novel symbionts in the deep terrestrial subsurface.</title>
        <authorList>
            <person name="Probst A.J."/>
            <person name="Ladd B."/>
            <person name="Jarett J.K."/>
            <person name="Geller-Mcgrath D.E."/>
            <person name="Sieber C.M.K."/>
            <person name="Emerson J.B."/>
            <person name="Anantharaman K."/>
            <person name="Thomas B.C."/>
            <person name="Malmstrom R."/>
            <person name="Stieglmeier M."/>
            <person name="Klingl A."/>
            <person name="Woyke T."/>
            <person name="Ryan C.M."/>
            <person name="Banfield J.F."/>
        </authorList>
    </citation>
    <scope>NUCLEOTIDE SEQUENCE [LARGE SCALE GENOMIC DNA]</scope>
</reference>
<dbReference type="InterPro" id="IPR039429">
    <property type="entry name" value="SHMT-like_dom"/>
</dbReference>
<dbReference type="InterPro" id="IPR001085">
    <property type="entry name" value="Ser_HO-MeTrfase"/>
</dbReference>
<evidence type="ECO:0000313" key="5">
    <source>
        <dbReference type="EMBL" id="PIV64197.1"/>
    </source>
</evidence>
<gene>
    <name evidence="5" type="ORF">COS11_03440</name>
</gene>